<feature type="non-terminal residue" evidence="1">
    <location>
        <position position="239"/>
    </location>
</feature>
<evidence type="ECO:0000313" key="1">
    <source>
        <dbReference type="EMBL" id="POM61809.1"/>
    </source>
</evidence>
<dbReference type="OrthoDB" id="108432at2759"/>
<sequence>MHLQIDALLGEETIETQKWQKFWLEDYKEQIQVFTAFLEQSKVQSELKKFQESERLELLTALQYERMKLSEAEKEDILPVEERELLDRAVFQVSRAVAVENVKVPNWFVPFYEVQLRETEKYKLRVEGEWNGMQVTLEFLDELEMVVGSDGKAKIKASTRKLEKKCDASSEPSVEDDVYAFARIILETIDPLDIDDPVNCLSRVEEDEEHHNGVNNAMRERIREMMSSKPNDRPDMNSV</sequence>
<dbReference type="GO" id="GO:0016301">
    <property type="term" value="F:kinase activity"/>
    <property type="evidence" value="ECO:0007669"/>
    <property type="project" value="UniProtKB-KW"/>
</dbReference>
<gene>
    <name evidence="1" type="ORF">PHPALM_29117</name>
</gene>
<dbReference type="AlphaFoldDB" id="A0A2P4X8E9"/>
<dbReference type="Proteomes" id="UP000237271">
    <property type="component" value="Unassembled WGS sequence"/>
</dbReference>
<proteinExistence type="predicted"/>
<name>A0A2P4X8E9_9STRA</name>
<keyword evidence="1" id="KW-0808">Transferase</keyword>
<evidence type="ECO:0000313" key="2">
    <source>
        <dbReference type="Proteomes" id="UP000237271"/>
    </source>
</evidence>
<protein>
    <submittedName>
        <fullName evidence="1">TKL protein kinase</fullName>
    </submittedName>
</protein>
<accession>A0A2P4X8E9</accession>
<reference evidence="1 2" key="1">
    <citation type="journal article" date="2017" name="Genome Biol. Evol.">
        <title>Phytophthora megakarya and P. palmivora, closely related causal agents of cacao black pod rot, underwent increases in genome sizes and gene numbers by different mechanisms.</title>
        <authorList>
            <person name="Ali S.S."/>
            <person name="Shao J."/>
            <person name="Lary D.J."/>
            <person name="Kronmiller B."/>
            <person name="Shen D."/>
            <person name="Strem M.D."/>
            <person name="Amoako-Attah I."/>
            <person name="Akrofi A.Y."/>
            <person name="Begoude B.A."/>
            <person name="Ten Hoopen G.M."/>
            <person name="Coulibaly K."/>
            <person name="Kebe B.I."/>
            <person name="Melnick R.L."/>
            <person name="Guiltinan M.J."/>
            <person name="Tyler B.M."/>
            <person name="Meinhardt L.W."/>
            <person name="Bailey B.A."/>
        </authorList>
    </citation>
    <scope>NUCLEOTIDE SEQUENCE [LARGE SCALE GENOMIC DNA]</scope>
    <source>
        <strain evidence="2">sbr112.9</strain>
    </source>
</reference>
<keyword evidence="2" id="KW-1185">Reference proteome</keyword>
<organism evidence="1 2">
    <name type="scientific">Phytophthora palmivora</name>
    <dbReference type="NCBI Taxonomy" id="4796"/>
    <lineage>
        <taxon>Eukaryota</taxon>
        <taxon>Sar</taxon>
        <taxon>Stramenopiles</taxon>
        <taxon>Oomycota</taxon>
        <taxon>Peronosporomycetes</taxon>
        <taxon>Peronosporales</taxon>
        <taxon>Peronosporaceae</taxon>
        <taxon>Phytophthora</taxon>
    </lineage>
</organism>
<comment type="caution">
    <text evidence="1">The sequence shown here is derived from an EMBL/GenBank/DDBJ whole genome shotgun (WGS) entry which is preliminary data.</text>
</comment>
<keyword evidence="1" id="KW-0418">Kinase</keyword>
<dbReference type="EMBL" id="NCKW01015780">
    <property type="protein sequence ID" value="POM61809.1"/>
    <property type="molecule type" value="Genomic_DNA"/>
</dbReference>